<dbReference type="GO" id="GO:0070728">
    <property type="term" value="F:L-leucine binding"/>
    <property type="evidence" value="ECO:0007669"/>
    <property type="project" value="TreeGrafter"/>
</dbReference>
<dbReference type="EMBL" id="UYWY01021841">
    <property type="protein sequence ID" value="VDM44998.1"/>
    <property type="molecule type" value="Genomic_DNA"/>
</dbReference>
<evidence type="ECO:0000313" key="5">
    <source>
        <dbReference type="Proteomes" id="UP000050794"/>
    </source>
</evidence>
<dbReference type="GO" id="GO:0016239">
    <property type="term" value="P:positive regulation of macroautophagy"/>
    <property type="evidence" value="ECO:0007669"/>
    <property type="project" value="TreeGrafter"/>
</dbReference>
<organism evidence="5 6">
    <name type="scientific">Toxocara canis</name>
    <name type="common">Canine roundworm</name>
    <dbReference type="NCBI Taxonomy" id="6265"/>
    <lineage>
        <taxon>Eukaryota</taxon>
        <taxon>Metazoa</taxon>
        <taxon>Ecdysozoa</taxon>
        <taxon>Nematoda</taxon>
        <taxon>Chromadorea</taxon>
        <taxon>Rhabditida</taxon>
        <taxon>Spirurina</taxon>
        <taxon>Ascaridomorpha</taxon>
        <taxon>Ascaridoidea</taxon>
        <taxon>Toxocaridae</taxon>
        <taxon>Toxocara</taxon>
    </lineage>
</organism>
<dbReference type="GO" id="GO:0071233">
    <property type="term" value="P:cellular response to L-leucine"/>
    <property type="evidence" value="ECO:0007669"/>
    <property type="project" value="TreeGrafter"/>
</dbReference>
<reference evidence="4 5" key="2">
    <citation type="submission" date="2018-11" db="EMBL/GenBank/DDBJ databases">
        <authorList>
            <consortium name="Pathogen Informatics"/>
        </authorList>
    </citation>
    <scope>NUCLEOTIDE SEQUENCE [LARGE SCALE GENOMIC DNA]</scope>
</reference>
<dbReference type="AlphaFoldDB" id="A0A183UYV7"/>
<accession>A0A183UYV7</accession>
<sequence length="438" mass="50064">MSSNGDDAHFEVFLPDIWQPLEHLLSSHPKYRRVFNQAIDQLFYGRGPMAAHERHYVALMAASRHRCHYLMNLHRREFTRLGGNREWLKGLSHVPLKISSMDALNGVLAHQPWAITTDHLTVEMAKYAWKLQALTKCRSPANWSLSELVQATIVLAQTHVLCSFILGSGGIEPNTTADESLAAGRFQSEKENGQEGEVELLLKRMHELQGIKACEHELQLSELQRQRHFLEVHTTDSISETDNSGTAMGVVACRTAGNANDETASLYARDLRFSYIDFALCARNGTARTHKIHDLSWEDQGYSCVDELYNEMADILDKKFTLTQNLTYFTMGGYSDVDTSKYRTAIWMYIHSLYGIRHDDYNYGEVNMMLSREMKTFIKTICCFPDKTTASLRQSVMVDFQPSEKVHVLLMVMESRLQAELIYLFRTLLRLFTSPSPC</sequence>
<keyword evidence="5" id="KW-1185">Reference proteome</keyword>
<dbReference type="GO" id="GO:0005737">
    <property type="term" value="C:cytoplasm"/>
    <property type="evidence" value="ECO:0007669"/>
    <property type="project" value="UniProtKB-SubCell"/>
</dbReference>
<keyword evidence="3" id="KW-0963">Cytoplasm</keyword>
<dbReference type="PANTHER" id="PTHR12474:SF0">
    <property type="entry name" value="SESTRIN HOMOLOG"/>
    <property type="match status" value="1"/>
</dbReference>
<evidence type="ECO:0000256" key="2">
    <source>
        <dbReference type="ARBA" id="ARBA00008350"/>
    </source>
</evidence>
<proteinExistence type="inferred from homology"/>
<dbReference type="GO" id="GO:1904262">
    <property type="term" value="P:negative regulation of TORC1 signaling"/>
    <property type="evidence" value="ECO:0007669"/>
    <property type="project" value="TreeGrafter"/>
</dbReference>
<evidence type="ECO:0000313" key="6">
    <source>
        <dbReference type="WBParaSite" id="TCNE_0001367701-mRNA-1"/>
    </source>
</evidence>
<dbReference type="GO" id="GO:1990253">
    <property type="term" value="P:cellular response to leucine starvation"/>
    <property type="evidence" value="ECO:0007669"/>
    <property type="project" value="TreeGrafter"/>
</dbReference>
<reference evidence="6" key="1">
    <citation type="submission" date="2016-06" db="UniProtKB">
        <authorList>
            <consortium name="WormBaseParasite"/>
        </authorList>
    </citation>
    <scope>IDENTIFICATION</scope>
</reference>
<dbReference type="WBParaSite" id="TCNE_0001367701-mRNA-1">
    <property type="protein sequence ID" value="TCNE_0001367701-mRNA-1"/>
    <property type="gene ID" value="TCNE_0001367701"/>
</dbReference>
<name>A0A183UYV7_TOXCA</name>
<comment type="similarity">
    <text evidence="2">Belongs to the sestrin family.</text>
</comment>
<dbReference type="Gene3D" id="1.20.1290.10">
    <property type="entry name" value="AhpD-like"/>
    <property type="match status" value="1"/>
</dbReference>
<comment type="subcellular location">
    <subcellularLocation>
        <location evidence="1">Cytoplasm</location>
    </subcellularLocation>
</comment>
<dbReference type="GO" id="GO:1901031">
    <property type="term" value="P:regulation of response to reactive oxygen species"/>
    <property type="evidence" value="ECO:0007669"/>
    <property type="project" value="InterPro"/>
</dbReference>
<dbReference type="GO" id="GO:0005634">
    <property type="term" value="C:nucleus"/>
    <property type="evidence" value="ECO:0007669"/>
    <property type="project" value="InterPro"/>
</dbReference>
<protein>
    <submittedName>
        <fullName evidence="6">Sestrin-3</fullName>
    </submittedName>
</protein>
<dbReference type="SUPFAM" id="SSF69118">
    <property type="entry name" value="AhpD-like"/>
    <property type="match status" value="1"/>
</dbReference>
<dbReference type="InterPro" id="IPR029032">
    <property type="entry name" value="AhpD-like"/>
</dbReference>
<evidence type="ECO:0000313" key="4">
    <source>
        <dbReference type="EMBL" id="VDM44998.1"/>
    </source>
</evidence>
<dbReference type="PANTHER" id="PTHR12474">
    <property type="entry name" value="P53 REGULATED PA26 NUCLEAR PROTEIN SESTRIN"/>
    <property type="match status" value="1"/>
</dbReference>
<gene>
    <name evidence="4" type="ORF">TCNE_LOCUS13677</name>
</gene>
<dbReference type="GO" id="GO:0016684">
    <property type="term" value="F:oxidoreductase activity, acting on peroxide as acceptor"/>
    <property type="evidence" value="ECO:0007669"/>
    <property type="project" value="TreeGrafter"/>
</dbReference>
<evidence type="ECO:0000256" key="3">
    <source>
        <dbReference type="ARBA" id="ARBA00022490"/>
    </source>
</evidence>
<evidence type="ECO:0000256" key="1">
    <source>
        <dbReference type="ARBA" id="ARBA00004496"/>
    </source>
</evidence>
<dbReference type="Pfam" id="PF04636">
    <property type="entry name" value="PA26"/>
    <property type="match status" value="1"/>
</dbReference>
<dbReference type="Proteomes" id="UP000050794">
    <property type="component" value="Unassembled WGS sequence"/>
</dbReference>
<dbReference type="InterPro" id="IPR006730">
    <property type="entry name" value="Sestrin"/>
</dbReference>